<dbReference type="GO" id="GO:0005085">
    <property type="term" value="F:guanyl-nucleotide exchange factor activity"/>
    <property type="evidence" value="ECO:0007669"/>
    <property type="project" value="InterPro"/>
</dbReference>
<name>A0A0N5B589_STREA</name>
<evidence type="ECO:0000256" key="1">
    <source>
        <dbReference type="PROSITE-ProRule" id="PRU00984"/>
    </source>
</evidence>
<protein>
    <submittedName>
        <fullName evidence="4">DOCKER domain-containing protein</fullName>
    </submittedName>
</protein>
<dbReference type="InterPro" id="IPR043162">
    <property type="entry name" value="DOCK_C_lobe_C"/>
</dbReference>
<dbReference type="PANTHER" id="PTHR23317">
    <property type="entry name" value="DEDICATOR OF CYTOKINESIS DOCK"/>
    <property type="match status" value="1"/>
</dbReference>
<evidence type="ECO:0000313" key="4">
    <source>
        <dbReference type="WBParaSite" id="SPAL_0000123600.1"/>
    </source>
</evidence>
<dbReference type="InterPro" id="IPR026791">
    <property type="entry name" value="DOCK"/>
</dbReference>
<evidence type="ECO:0000313" key="3">
    <source>
        <dbReference type="Proteomes" id="UP000046392"/>
    </source>
</evidence>
<feature type="domain" description="DOCKER" evidence="2">
    <location>
        <begin position="1"/>
        <end position="159"/>
    </location>
</feature>
<dbReference type="Pfam" id="PF20421">
    <property type="entry name" value="DHR-2_Lobe_C"/>
    <property type="match status" value="1"/>
</dbReference>
<sequence length="193" mass="21849">MKRRQKIIGKKEQILNPLEVACESLLKKADQIRKVLKAVKEASNHGGMQLDTYDKSFLDKLDLKGLQLLLQGAVQATVNAGPLAYGEAFSTIIQKQRYGEDEINRLIKAFKQLLHQCSEALRVNEVAVSSDQVEYHMMLKSSFEVLQERLNEYFGEDKMKIMGDDIVNDDSDLMEDVHNASIHILDSIAGLRE</sequence>
<accession>A0A0N5B589</accession>
<dbReference type="STRING" id="174720.A0A0N5B589"/>
<dbReference type="PANTHER" id="PTHR23317:SF26">
    <property type="entry name" value="ZIZIMIN, ISOFORM K"/>
    <property type="match status" value="1"/>
</dbReference>
<proteinExistence type="inferred from homology"/>
<dbReference type="InterPro" id="IPR027357">
    <property type="entry name" value="DOCKER_dom"/>
</dbReference>
<dbReference type="WBParaSite" id="SPAL_0000123600.1">
    <property type="protein sequence ID" value="SPAL_0000123600.1"/>
    <property type="gene ID" value="SPAL_0000123600"/>
</dbReference>
<dbReference type="PROSITE" id="PS51651">
    <property type="entry name" value="DOCKER"/>
    <property type="match status" value="1"/>
</dbReference>
<reference evidence="4" key="1">
    <citation type="submission" date="2017-02" db="UniProtKB">
        <authorList>
            <consortium name="WormBaseParasite"/>
        </authorList>
    </citation>
    <scope>IDENTIFICATION</scope>
</reference>
<keyword evidence="3" id="KW-1185">Reference proteome</keyword>
<dbReference type="GO" id="GO:0007264">
    <property type="term" value="P:small GTPase-mediated signal transduction"/>
    <property type="evidence" value="ECO:0007669"/>
    <property type="project" value="InterPro"/>
</dbReference>
<evidence type="ECO:0000259" key="2">
    <source>
        <dbReference type="PROSITE" id="PS51651"/>
    </source>
</evidence>
<organism evidence="3 4">
    <name type="scientific">Strongyloides papillosus</name>
    <name type="common">Intestinal threadworm</name>
    <dbReference type="NCBI Taxonomy" id="174720"/>
    <lineage>
        <taxon>Eukaryota</taxon>
        <taxon>Metazoa</taxon>
        <taxon>Ecdysozoa</taxon>
        <taxon>Nematoda</taxon>
        <taxon>Chromadorea</taxon>
        <taxon>Rhabditida</taxon>
        <taxon>Tylenchina</taxon>
        <taxon>Panagrolaimomorpha</taxon>
        <taxon>Strongyloidoidea</taxon>
        <taxon>Strongyloididae</taxon>
        <taxon>Strongyloides</taxon>
    </lineage>
</organism>
<dbReference type="AlphaFoldDB" id="A0A0N5B589"/>
<dbReference type="Gene3D" id="1.20.58.740">
    <property type="match status" value="1"/>
</dbReference>
<dbReference type="InterPro" id="IPR046773">
    <property type="entry name" value="DOCKER_Lobe_C"/>
</dbReference>
<comment type="similarity">
    <text evidence="1">Belongs to the DOCK family.</text>
</comment>
<dbReference type="Proteomes" id="UP000046392">
    <property type="component" value="Unplaced"/>
</dbReference>